<protein>
    <submittedName>
        <fullName evidence="9">Cytochrome c</fullName>
    </submittedName>
</protein>
<feature type="domain" description="Cytochrome c" evidence="8">
    <location>
        <begin position="24"/>
        <end position="110"/>
    </location>
</feature>
<dbReference type="InterPro" id="IPR036909">
    <property type="entry name" value="Cyt_c-like_dom_sf"/>
</dbReference>
<comment type="caution">
    <text evidence="9">The sequence shown here is derived from an EMBL/GenBank/DDBJ whole genome shotgun (WGS) entry which is preliminary data.</text>
</comment>
<keyword evidence="4" id="KW-0249">Electron transport</keyword>
<dbReference type="PANTHER" id="PTHR33751:SF9">
    <property type="entry name" value="CYTOCHROME C4"/>
    <property type="match status" value="1"/>
</dbReference>
<dbReference type="InterPro" id="IPR050597">
    <property type="entry name" value="Cytochrome_c_Oxidase_Subunit"/>
</dbReference>
<evidence type="ECO:0000256" key="1">
    <source>
        <dbReference type="ARBA" id="ARBA00022448"/>
    </source>
</evidence>
<proteinExistence type="predicted"/>
<keyword evidence="5 6" id="KW-0408">Iron</keyword>
<dbReference type="PROSITE" id="PS51007">
    <property type="entry name" value="CYTC"/>
    <property type="match status" value="1"/>
</dbReference>
<keyword evidence="1" id="KW-0813">Transport</keyword>
<dbReference type="InterPro" id="IPR009056">
    <property type="entry name" value="Cyt_c-like_dom"/>
</dbReference>
<organism evidence="9 10">
    <name type="scientific">Massilia haematophila</name>
    <dbReference type="NCBI Taxonomy" id="457923"/>
    <lineage>
        <taxon>Bacteria</taxon>
        <taxon>Pseudomonadati</taxon>
        <taxon>Pseudomonadota</taxon>
        <taxon>Betaproteobacteria</taxon>
        <taxon>Burkholderiales</taxon>
        <taxon>Oxalobacteraceae</taxon>
        <taxon>Telluria group</taxon>
        <taxon>Massilia</taxon>
    </lineage>
</organism>
<dbReference type="EMBL" id="JBHRVV010000001">
    <property type="protein sequence ID" value="MFC3459649.1"/>
    <property type="molecule type" value="Genomic_DNA"/>
</dbReference>
<evidence type="ECO:0000256" key="3">
    <source>
        <dbReference type="ARBA" id="ARBA00022723"/>
    </source>
</evidence>
<feature type="signal peptide" evidence="7">
    <location>
        <begin position="1"/>
        <end position="23"/>
    </location>
</feature>
<name>A0ABV7PKH3_9BURK</name>
<evidence type="ECO:0000313" key="10">
    <source>
        <dbReference type="Proteomes" id="UP001595665"/>
    </source>
</evidence>
<feature type="chain" id="PRO_5047341994" evidence="7">
    <location>
        <begin position="24"/>
        <end position="117"/>
    </location>
</feature>
<keyword evidence="7" id="KW-0732">Signal</keyword>
<evidence type="ECO:0000259" key="8">
    <source>
        <dbReference type="PROSITE" id="PS51007"/>
    </source>
</evidence>
<dbReference type="RefSeq" id="WP_312547689.1">
    <property type="nucleotide sequence ID" value="NZ_JBHRVV010000001.1"/>
</dbReference>
<keyword evidence="3 6" id="KW-0479">Metal-binding</keyword>
<dbReference type="SUPFAM" id="SSF46626">
    <property type="entry name" value="Cytochrome c"/>
    <property type="match status" value="1"/>
</dbReference>
<evidence type="ECO:0000256" key="2">
    <source>
        <dbReference type="ARBA" id="ARBA00022617"/>
    </source>
</evidence>
<evidence type="ECO:0000256" key="7">
    <source>
        <dbReference type="SAM" id="SignalP"/>
    </source>
</evidence>
<gene>
    <name evidence="9" type="ORF">ACFOPH_15545</name>
</gene>
<keyword evidence="2 6" id="KW-0349">Heme</keyword>
<reference evidence="10" key="1">
    <citation type="journal article" date="2019" name="Int. J. Syst. Evol. Microbiol.">
        <title>The Global Catalogue of Microorganisms (GCM) 10K type strain sequencing project: providing services to taxonomists for standard genome sequencing and annotation.</title>
        <authorList>
            <consortium name="The Broad Institute Genomics Platform"/>
            <consortium name="The Broad Institute Genome Sequencing Center for Infectious Disease"/>
            <person name="Wu L."/>
            <person name="Ma J."/>
        </authorList>
    </citation>
    <scope>NUCLEOTIDE SEQUENCE [LARGE SCALE GENOMIC DNA]</scope>
    <source>
        <strain evidence="10">CCM 7480</strain>
    </source>
</reference>
<sequence>MKKLIIALALGAISSSVATLAAAADVKRGEELTKKYNCASCHGADYNKPIDPSYPKLAGQHADYIAHALNAYKRGGDQTNGRSNPIMAGFAKPLSNQDMIDIGAYLASLPSQLVVSK</sequence>
<dbReference type="Pfam" id="PF00034">
    <property type="entry name" value="Cytochrom_C"/>
    <property type="match status" value="1"/>
</dbReference>
<dbReference type="PANTHER" id="PTHR33751">
    <property type="entry name" value="CBB3-TYPE CYTOCHROME C OXIDASE SUBUNIT FIXP"/>
    <property type="match status" value="1"/>
</dbReference>
<keyword evidence="10" id="KW-1185">Reference proteome</keyword>
<dbReference type="Gene3D" id="1.10.760.10">
    <property type="entry name" value="Cytochrome c-like domain"/>
    <property type="match status" value="1"/>
</dbReference>
<dbReference type="Proteomes" id="UP001595665">
    <property type="component" value="Unassembled WGS sequence"/>
</dbReference>
<evidence type="ECO:0000256" key="6">
    <source>
        <dbReference type="PROSITE-ProRule" id="PRU00433"/>
    </source>
</evidence>
<accession>A0ABV7PKH3</accession>
<evidence type="ECO:0000256" key="5">
    <source>
        <dbReference type="ARBA" id="ARBA00023004"/>
    </source>
</evidence>
<evidence type="ECO:0000313" key="9">
    <source>
        <dbReference type="EMBL" id="MFC3459649.1"/>
    </source>
</evidence>
<evidence type="ECO:0000256" key="4">
    <source>
        <dbReference type="ARBA" id="ARBA00022982"/>
    </source>
</evidence>